<dbReference type="InterPro" id="IPR019787">
    <property type="entry name" value="Znf_PHD-finger"/>
</dbReference>
<evidence type="ECO:0000259" key="12">
    <source>
        <dbReference type="PROSITE" id="PS50016"/>
    </source>
</evidence>
<comment type="caution">
    <text evidence="13">The sequence shown here is derived from an EMBL/GenBank/DDBJ whole genome shotgun (WGS) entry which is preliminary data.</text>
</comment>
<dbReference type="InterPro" id="IPR045199">
    <property type="entry name" value="ATAD2-like"/>
</dbReference>
<dbReference type="FunFam" id="3.40.50.300:FF:000061">
    <property type="entry name" value="ATPase family, AAA domain-containing 2"/>
    <property type="match status" value="1"/>
</dbReference>
<dbReference type="PANTHER" id="PTHR23069:SF0">
    <property type="entry name" value="TAT-BINDING HOMOLOG 7"/>
    <property type="match status" value="1"/>
</dbReference>
<dbReference type="PROSITE" id="PS50014">
    <property type="entry name" value="BROMODOMAIN_2"/>
    <property type="match status" value="1"/>
</dbReference>
<dbReference type="Gene3D" id="3.40.50.300">
    <property type="entry name" value="P-loop containing nucleotide triphosphate hydrolases"/>
    <property type="match status" value="1"/>
</dbReference>
<keyword evidence="14" id="KW-1185">Reference proteome</keyword>
<dbReference type="InterPro" id="IPR003959">
    <property type="entry name" value="ATPase_AAA_core"/>
</dbReference>
<comment type="similarity">
    <text evidence="1">Belongs to the AAA ATPase family.</text>
</comment>
<dbReference type="GO" id="GO:0042393">
    <property type="term" value="F:histone binding"/>
    <property type="evidence" value="ECO:0007669"/>
    <property type="project" value="TreeGrafter"/>
</dbReference>
<dbReference type="Proteomes" id="UP000794436">
    <property type="component" value="Unassembled WGS sequence"/>
</dbReference>
<dbReference type="GO" id="GO:0005524">
    <property type="term" value="F:ATP binding"/>
    <property type="evidence" value="ECO:0007669"/>
    <property type="project" value="UniProtKB-KW"/>
</dbReference>
<dbReference type="GO" id="GO:0006334">
    <property type="term" value="P:nucleosome assembly"/>
    <property type="evidence" value="ECO:0007669"/>
    <property type="project" value="TreeGrafter"/>
</dbReference>
<dbReference type="Pfam" id="PF00628">
    <property type="entry name" value="PHD"/>
    <property type="match status" value="1"/>
</dbReference>
<dbReference type="GO" id="GO:0016887">
    <property type="term" value="F:ATP hydrolysis activity"/>
    <property type="evidence" value="ECO:0007669"/>
    <property type="project" value="InterPro"/>
</dbReference>
<evidence type="ECO:0000256" key="2">
    <source>
        <dbReference type="ARBA" id="ARBA00022723"/>
    </source>
</evidence>
<dbReference type="Pfam" id="PF00439">
    <property type="entry name" value="Bromodomain"/>
    <property type="match status" value="1"/>
</dbReference>
<feature type="compositionally biased region" description="Polar residues" evidence="10">
    <location>
        <begin position="9"/>
        <end position="23"/>
    </location>
</feature>
<dbReference type="InterPro" id="IPR001487">
    <property type="entry name" value="Bromodomain"/>
</dbReference>
<dbReference type="Gene3D" id="1.20.920.10">
    <property type="entry name" value="Bromodomain-like"/>
    <property type="match status" value="1"/>
</dbReference>
<dbReference type="SMART" id="SM00382">
    <property type="entry name" value="AAA"/>
    <property type="match status" value="1"/>
</dbReference>
<dbReference type="GO" id="GO:0003682">
    <property type="term" value="F:chromatin binding"/>
    <property type="evidence" value="ECO:0007669"/>
    <property type="project" value="TreeGrafter"/>
</dbReference>
<keyword evidence="6" id="KW-0067">ATP-binding</keyword>
<feature type="domain" description="PHD-type" evidence="12">
    <location>
        <begin position="829"/>
        <end position="880"/>
    </location>
</feature>
<feature type="region of interest" description="Disordered" evidence="10">
    <location>
        <begin position="1"/>
        <end position="453"/>
    </location>
</feature>
<reference evidence="13" key="1">
    <citation type="submission" date="2019-03" db="EMBL/GenBank/DDBJ databases">
        <title>Long read genome sequence of the mycoparasitic Pythium oligandrum ATCC 38472 isolated from sugarbeet rhizosphere.</title>
        <authorList>
            <person name="Gaulin E."/>
        </authorList>
    </citation>
    <scope>NUCLEOTIDE SEQUENCE</scope>
    <source>
        <strain evidence="13">ATCC 38472_TT</strain>
    </source>
</reference>
<dbReference type="GO" id="GO:0045815">
    <property type="term" value="P:transcription initiation-coupled chromatin remodeling"/>
    <property type="evidence" value="ECO:0007669"/>
    <property type="project" value="TreeGrafter"/>
</dbReference>
<dbReference type="GO" id="GO:0008270">
    <property type="term" value="F:zinc ion binding"/>
    <property type="evidence" value="ECO:0007669"/>
    <property type="project" value="UniProtKB-KW"/>
</dbReference>
<dbReference type="InterPro" id="IPR019786">
    <property type="entry name" value="Zinc_finger_PHD-type_CS"/>
</dbReference>
<dbReference type="InterPro" id="IPR003593">
    <property type="entry name" value="AAA+_ATPase"/>
</dbReference>
<keyword evidence="2" id="KW-0479">Metal-binding</keyword>
<name>A0A8K1C9K5_PYTOL</name>
<feature type="domain" description="Bromo" evidence="11">
    <location>
        <begin position="1129"/>
        <end position="1199"/>
    </location>
</feature>
<feature type="compositionally biased region" description="Polar residues" evidence="10">
    <location>
        <begin position="356"/>
        <end position="366"/>
    </location>
</feature>
<dbReference type="SUPFAM" id="SSF52540">
    <property type="entry name" value="P-loop containing nucleoside triphosphate hydrolases"/>
    <property type="match status" value="2"/>
</dbReference>
<dbReference type="SMART" id="SM00297">
    <property type="entry name" value="BROMO"/>
    <property type="match status" value="1"/>
</dbReference>
<dbReference type="InterPro" id="IPR036427">
    <property type="entry name" value="Bromodomain-like_sf"/>
</dbReference>
<accession>A0A8K1C9K5</accession>
<dbReference type="SMART" id="SM00249">
    <property type="entry name" value="PHD"/>
    <property type="match status" value="1"/>
</dbReference>
<evidence type="ECO:0000256" key="10">
    <source>
        <dbReference type="SAM" id="MobiDB-lite"/>
    </source>
</evidence>
<evidence type="ECO:0000256" key="1">
    <source>
        <dbReference type="ARBA" id="ARBA00006914"/>
    </source>
</evidence>
<evidence type="ECO:0000256" key="6">
    <source>
        <dbReference type="ARBA" id="ARBA00022840"/>
    </source>
</evidence>
<dbReference type="SUPFAM" id="SSF57903">
    <property type="entry name" value="FYVE/PHD zinc finger"/>
    <property type="match status" value="1"/>
</dbReference>
<feature type="compositionally biased region" description="Basic and acidic residues" evidence="10">
    <location>
        <begin position="293"/>
        <end position="354"/>
    </location>
</feature>
<evidence type="ECO:0000256" key="4">
    <source>
        <dbReference type="ARBA" id="ARBA00022771"/>
    </source>
</evidence>
<dbReference type="InterPro" id="IPR001965">
    <property type="entry name" value="Znf_PHD"/>
</dbReference>
<dbReference type="PROSITE" id="PS00674">
    <property type="entry name" value="AAA"/>
    <property type="match status" value="1"/>
</dbReference>
<dbReference type="InterPro" id="IPR013083">
    <property type="entry name" value="Znf_RING/FYVE/PHD"/>
</dbReference>
<dbReference type="Gene3D" id="1.10.8.60">
    <property type="match status" value="1"/>
</dbReference>
<feature type="compositionally biased region" description="Acidic residues" evidence="10">
    <location>
        <begin position="261"/>
        <end position="270"/>
    </location>
</feature>
<feature type="compositionally biased region" description="Basic residues" evidence="10">
    <location>
        <begin position="407"/>
        <end position="416"/>
    </location>
</feature>
<evidence type="ECO:0000256" key="7">
    <source>
        <dbReference type="ARBA" id="ARBA00023117"/>
    </source>
</evidence>
<feature type="region of interest" description="Disordered" evidence="10">
    <location>
        <begin position="1560"/>
        <end position="1591"/>
    </location>
</feature>
<feature type="compositionally biased region" description="Acidic residues" evidence="10">
    <location>
        <begin position="160"/>
        <end position="190"/>
    </location>
</feature>
<dbReference type="InterPro" id="IPR003960">
    <property type="entry name" value="ATPase_AAA_CS"/>
</dbReference>
<dbReference type="PRINTS" id="PR00503">
    <property type="entry name" value="BROMODOMAIN"/>
</dbReference>
<proteinExistence type="inferred from homology"/>
<dbReference type="PROSITE" id="PS01359">
    <property type="entry name" value="ZF_PHD_1"/>
    <property type="match status" value="1"/>
</dbReference>
<dbReference type="InterPro" id="IPR041569">
    <property type="entry name" value="AAA_lid_3"/>
</dbReference>
<feature type="compositionally biased region" description="Basic residues" evidence="10">
    <location>
        <begin position="133"/>
        <end position="156"/>
    </location>
</feature>
<organism evidence="13 14">
    <name type="scientific">Pythium oligandrum</name>
    <name type="common">Mycoparasitic fungus</name>
    <dbReference type="NCBI Taxonomy" id="41045"/>
    <lineage>
        <taxon>Eukaryota</taxon>
        <taxon>Sar</taxon>
        <taxon>Stramenopiles</taxon>
        <taxon>Oomycota</taxon>
        <taxon>Peronosporomycetes</taxon>
        <taxon>Pythiales</taxon>
        <taxon>Pythiaceae</taxon>
        <taxon>Pythium</taxon>
    </lineage>
</organism>
<evidence type="ECO:0008006" key="15">
    <source>
        <dbReference type="Google" id="ProtNLM"/>
    </source>
</evidence>
<dbReference type="GO" id="GO:0006337">
    <property type="term" value="P:nucleosome disassembly"/>
    <property type="evidence" value="ECO:0007669"/>
    <property type="project" value="TreeGrafter"/>
</dbReference>
<dbReference type="OrthoDB" id="5421at2759"/>
<evidence type="ECO:0000256" key="5">
    <source>
        <dbReference type="ARBA" id="ARBA00022833"/>
    </source>
</evidence>
<feature type="compositionally biased region" description="Low complexity" evidence="10">
    <location>
        <begin position="207"/>
        <end position="217"/>
    </location>
</feature>
<dbReference type="InterPro" id="IPR027417">
    <property type="entry name" value="P-loop_NTPase"/>
</dbReference>
<evidence type="ECO:0000259" key="11">
    <source>
        <dbReference type="PROSITE" id="PS50014"/>
    </source>
</evidence>
<dbReference type="FunFam" id="1.10.8.60:FF:000016">
    <property type="entry name" value="ATPase family AAA domain-containing protein 2B"/>
    <property type="match status" value="1"/>
</dbReference>
<dbReference type="GO" id="GO:0005634">
    <property type="term" value="C:nucleus"/>
    <property type="evidence" value="ECO:0007669"/>
    <property type="project" value="TreeGrafter"/>
</dbReference>
<dbReference type="Pfam" id="PF00004">
    <property type="entry name" value="AAA"/>
    <property type="match status" value="1"/>
</dbReference>
<feature type="compositionally biased region" description="Basic and acidic residues" evidence="10">
    <location>
        <begin position="99"/>
        <end position="132"/>
    </location>
</feature>
<feature type="region of interest" description="Disordered" evidence="10">
    <location>
        <begin position="1269"/>
        <end position="1365"/>
    </location>
</feature>
<evidence type="ECO:0000256" key="9">
    <source>
        <dbReference type="PROSITE-ProRule" id="PRU00146"/>
    </source>
</evidence>
<feature type="compositionally biased region" description="Basic and acidic residues" evidence="10">
    <location>
        <begin position="191"/>
        <end position="206"/>
    </location>
</feature>
<sequence>MSILEEIGSTASGADTPSPSSTVAPRGRLRHSTRITGRFKERMREAEDEEDDEKDDRDESPPAKRSSQRGRTASRPPVEEEEEDGGEEDEAAENASRYAFRERRQSHPPNRFDQKMYDEVFEPMREYREAQTARKKRARRRRRRSGSSRRPSKRRRQSVDEEEGEEEGDDDDEQQEEDEEDFATDTSDVEELSRRIAAQERAEAEAAKATADASRSTRQTRYSLRTKESDTSVNESFSPVRKQTDSSGSRRTGRSRRVEREEEVAVDTADENGTAEHDDEEDEDEDVEEEEENGKRYYLRERNLPERRPRSRQSEAYDRRERSARSERARRRADDRELPINDNEPRYSLRDRSKVQRNGETSPTKDPTQRAFADYSKRIANRASSQRRSRPYNALPSSSRRPERSNSRRKHRRRRLSGSSSSDSSDSDMFKYYDSDEGGMRTSGGNKHRGAPVDRKRADITPVEVDRSITWDSVGGLEKHIEALKEMVMLPLLYPEFYEKYNITPPSGVLFYGPPGTGKTLLARALANSCSVDDDGLATVISPDGTEVEARKPRHVTFYMRKGADCLSKWVGEAERQLRLLFEEAKRNQPSIIFFDEIDGLAPVRSAKQDQIHASIVSTLLALMDGMDSRGRVVVIGATNRLDSIDPALRRPGRFDRELGFKLPNVQERKKMLHIHTKKWNPPLSAAFTQEIAEKTVGYCGADVKALCAEAALCSLRRVYPQVYGSQDKLLIQLDKVVVSRGDFTKAMKKITPASNRTVSSFAAPLPRGVKTLLESSLTSVLKKIRHHFPLFPLDIQEIDGMLKSDGSANDMSDGDESHDHDIYAIMNRDDCDVCHGDEGELLCCDACPAALHPGCLPGDHERPRDDEGHDWFCPDCCISSRVEELAEAKRRRESQRRARQMYALPQHVGFPRVLITGASGMGQQYVGAGLLHAMEGFTHFSLDYPSLVADSNTHHAEEALIHRLNEAQKCLPCVIFLPQADLWWENVSESMRTALKMMLMNMQIKANLPVLFLAFTSSTVYNGLPRGLTDLFSYDKTSRRTSVLWEIRETSRPKRREQFAQAFSAFGAEPLPRRKRRRDEPLEVLPLAPVMKQKREPTLEELVKIKERDMHFLRELRIFLGQVLDYCATHKPYTPFLFPVDPEAVPDYYLIIKNPMDLNSMREKLNDGDYTCFEQFLDDIQLIVQNANLFNPKRSATRHIAHSAGTMKDNILSFAHRFRKHQGYDLFAKCREITKRLHTNPLFYSDVNIPAHEVPKAARAMQKALAAAPVRTSARLKGEKAPESVELPSRKHERRSLDSSVEKDDDMKMNSVDEDPDDEANQWFSVREESTTAAGIEVAAESESTDRDEPPGSAEDTQTHETFNVGDHVFVQSRMYPGMNKEGGAGKIVLSNDDDTYNVKYVLGGSEKNVHARYISHLTEDAVKESVKNQRPAESVAPSRTAEVEEVKSEEDLKLEFFDKLVWPMLVDEGWTRNEVMDEEAGVLVTFSPDQSNSQELKGVAAAMEYIKSDTTLAIKCFGKRFAEEPLTEAVFDESTTQTDELLSSAGRADAAGECANQENADGALTESSTTVAPAPTDATMKENDSEEEQPPLIYDEGRMIRALDALVEKTAGWTIEELRDELLLLNKLAYPFRYNHDRTKLMEQVEVHIEKIRPKASG</sequence>
<dbReference type="InterPro" id="IPR011011">
    <property type="entry name" value="Znf_FYVE_PHD"/>
</dbReference>
<evidence type="ECO:0000313" key="13">
    <source>
        <dbReference type="EMBL" id="TMW58938.1"/>
    </source>
</evidence>
<feature type="compositionally biased region" description="Acidic residues" evidence="10">
    <location>
        <begin position="79"/>
        <end position="92"/>
    </location>
</feature>
<dbReference type="Pfam" id="PF17862">
    <property type="entry name" value="AAA_lid_3"/>
    <property type="match status" value="1"/>
</dbReference>
<keyword evidence="4 9" id="KW-0863">Zinc-finger</keyword>
<feature type="compositionally biased region" description="Acidic residues" evidence="10">
    <location>
        <begin position="46"/>
        <end position="56"/>
    </location>
</feature>
<gene>
    <name evidence="13" type="ORF">Poli38472_007083</name>
</gene>
<dbReference type="PROSITE" id="PS50016">
    <property type="entry name" value="ZF_PHD_2"/>
    <property type="match status" value="1"/>
</dbReference>
<evidence type="ECO:0000256" key="8">
    <source>
        <dbReference type="PROSITE-ProRule" id="PRU00035"/>
    </source>
</evidence>
<dbReference type="SUPFAM" id="SSF47370">
    <property type="entry name" value="Bromodomain"/>
    <property type="match status" value="1"/>
</dbReference>
<dbReference type="PANTHER" id="PTHR23069">
    <property type="entry name" value="AAA DOMAIN-CONTAINING"/>
    <property type="match status" value="1"/>
</dbReference>
<feature type="compositionally biased region" description="Basic and acidic residues" evidence="10">
    <location>
        <begin position="1296"/>
        <end position="1309"/>
    </location>
</feature>
<dbReference type="EMBL" id="SPLM01000110">
    <property type="protein sequence ID" value="TMW58938.1"/>
    <property type="molecule type" value="Genomic_DNA"/>
</dbReference>
<feature type="compositionally biased region" description="Acidic residues" evidence="10">
    <location>
        <begin position="277"/>
        <end position="292"/>
    </location>
</feature>
<keyword evidence="7 8" id="KW-0103">Bromodomain</keyword>
<dbReference type="Gene3D" id="3.30.40.10">
    <property type="entry name" value="Zinc/RING finger domain, C3HC4 (zinc finger)"/>
    <property type="match status" value="1"/>
</dbReference>
<evidence type="ECO:0000256" key="3">
    <source>
        <dbReference type="ARBA" id="ARBA00022741"/>
    </source>
</evidence>
<evidence type="ECO:0000313" key="14">
    <source>
        <dbReference type="Proteomes" id="UP000794436"/>
    </source>
</evidence>
<keyword evidence="5" id="KW-0862">Zinc</keyword>
<keyword evidence="3" id="KW-0547">Nucleotide-binding</keyword>
<protein>
    <recommendedName>
        <fullName evidence="15">Bromo domain-containing protein</fullName>
    </recommendedName>
</protein>